<organism evidence="2 3">
    <name type="scientific">Naematelia encephala</name>
    <dbReference type="NCBI Taxonomy" id="71784"/>
    <lineage>
        <taxon>Eukaryota</taxon>
        <taxon>Fungi</taxon>
        <taxon>Dikarya</taxon>
        <taxon>Basidiomycota</taxon>
        <taxon>Agaricomycotina</taxon>
        <taxon>Tremellomycetes</taxon>
        <taxon>Tremellales</taxon>
        <taxon>Naemateliaceae</taxon>
        <taxon>Naematelia</taxon>
    </lineage>
</organism>
<dbReference type="AlphaFoldDB" id="A0A1Y2BJP7"/>
<gene>
    <name evidence="2" type="ORF">BCR39DRAFT_517878</name>
</gene>
<accession>A0A1Y2BJP7</accession>
<keyword evidence="3" id="KW-1185">Reference proteome</keyword>
<sequence length="261" mass="29027">MSSSGTNLLEWEWDYPDHEVQMSRLKTGLHQPVEGTTGETSRKLSASMMDVSFNFSGEHPDMHDSDDVKFEATVVFGEILDFSPDLAPDLDGDPAGTFMTGPTVAALATELVRSFVESDHVSSVSILANNAVTWFGDFVRDTDRSKLTASELYSHAETVVSSNEKLKEHPGEWAWKRTTRTAGRGRPDWRSNSYIYTVEHPNSTSPCQRLKIKWENFSVNTTFPEVAEDEDGPLQVERVSDVSDPTDPPHISKPISDITTS</sequence>
<dbReference type="EMBL" id="MCFC01000003">
    <property type="protein sequence ID" value="ORY34355.1"/>
    <property type="molecule type" value="Genomic_DNA"/>
</dbReference>
<dbReference type="InParanoid" id="A0A1Y2BJP7"/>
<reference evidence="2 3" key="1">
    <citation type="submission" date="2016-07" db="EMBL/GenBank/DDBJ databases">
        <title>Pervasive Adenine N6-methylation of Active Genes in Fungi.</title>
        <authorList>
            <consortium name="DOE Joint Genome Institute"/>
            <person name="Mondo S.J."/>
            <person name="Dannebaum R.O."/>
            <person name="Kuo R.C."/>
            <person name="Labutti K."/>
            <person name="Haridas S."/>
            <person name="Kuo A."/>
            <person name="Salamov A."/>
            <person name="Ahrendt S.R."/>
            <person name="Lipzen A."/>
            <person name="Sullivan W."/>
            <person name="Andreopoulos W.B."/>
            <person name="Clum A."/>
            <person name="Lindquist E."/>
            <person name="Daum C."/>
            <person name="Ramamoorthy G.K."/>
            <person name="Gryganskyi A."/>
            <person name="Culley D."/>
            <person name="Magnuson J.K."/>
            <person name="James T.Y."/>
            <person name="O'Malley M.A."/>
            <person name="Stajich J.E."/>
            <person name="Spatafora J.W."/>
            <person name="Visel A."/>
            <person name="Grigoriev I.V."/>
        </authorList>
    </citation>
    <scope>NUCLEOTIDE SEQUENCE [LARGE SCALE GENOMIC DNA]</scope>
    <source>
        <strain evidence="2 3">68-887.2</strain>
    </source>
</reference>
<protein>
    <submittedName>
        <fullName evidence="2">Uncharacterized protein</fullName>
    </submittedName>
</protein>
<proteinExistence type="predicted"/>
<evidence type="ECO:0000313" key="2">
    <source>
        <dbReference type="EMBL" id="ORY34355.1"/>
    </source>
</evidence>
<dbReference type="Proteomes" id="UP000193986">
    <property type="component" value="Unassembled WGS sequence"/>
</dbReference>
<evidence type="ECO:0000256" key="1">
    <source>
        <dbReference type="SAM" id="MobiDB-lite"/>
    </source>
</evidence>
<name>A0A1Y2BJP7_9TREE</name>
<comment type="caution">
    <text evidence="2">The sequence shown here is derived from an EMBL/GenBank/DDBJ whole genome shotgun (WGS) entry which is preliminary data.</text>
</comment>
<feature type="region of interest" description="Disordered" evidence="1">
    <location>
        <begin position="224"/>
        <end position="261"/>
    </location>
</feature>
<evidence type="ECO:0000313" key="3">
    <source>
        <dbReference type="Proteomes" id="UP000193986"/>
    </source>
</evidence>